<dbReference type="InterPro" id="IPR002509">
    <property type="entry name" value="NODB_dom"/>
</dbReference>
<evidence type="ECO:0000313" key="5">
    <source>
        <dbReference type="Proteomes" id="UP000035656"/>
    </source>
</evidence>
<dbReference type="AlphaFoldDB" id="A0A0G4ARV5"/>
<evidence type="ECO:0000259" key="3">
    <source>
        <dbReference type="PROSITE" id="PS51677"/>
    </source>
</evidence>
<evidence type="ECO:0000313" key="4">
    <source>
        <dbReference type="EMBL" id="AKM78466.1"/>
    </source>
</evidence>
<dbReference type="PANTHER" id="PTHR10587:SF133">
    <property type="entry name" value="CHITIN DEACETYLASE 1-RELATED"/>
    <property type="match status" value="1"/>
</dbReference>
<dbReference type="GO" id="GO:0016020">
    <property type="term" value="C:membrane"/>
    <property type="evidence" value="ECO:0007669"/>
    <property type="project" value="TreeGrafter"/>
</dbReference>
<dbReference type="GO" id="GO:0005975">
    <property type="term" value="P:carbohydrate metabolic process"/>
    <property type="evidence" value="ECO:0007669"/>
    <property type="project" value="InterPro"/>
</dbReference>
<gene>
    <name evidence="4" type="primary">pdaA</name>
    <name evidence="4" type="ORF">UX70_C0001G0755</name>
</gene>
<dbReference type="PANTHER" id="PTHR10587">
    <property type="entry name" value="GLYCOSYL TRANSFERASE-RELATED"/>
    <property type="match status" value="1"/>
</dbReference>
<dbReference type="CDD" id="cd10917">
    <property type="entry name" value="CE4_NodB_like_6s_7s"/>
    <property type="match status" value="1"/>
</dbReference>
<dbReference type="InterPro" id="IPR050248">
    <property type="entry name" value="Polysacc_deacetylase_ArnD"/>
</dbReference>
<dbReference type="GO" id="GO:0016810">
    <property type="term" value="F:hydrolase activity, acting on carbon-nitrogen (but not peptide) bonds"/>
    <property type="evidence" value="ECO:0007669"/>
    <property type="project" value="InterPro"/>
</dbReference>
<dbReference type="Pfam" id="PF01522">
    <property type="entry name" value="Polysacc_deac_1"/>
    <property type="match status" value="1"/>
</dbReference>
<proteinExistence type="predicted"/>
<reference evidence="4 5" key="1">
    <citation type="journal article" date="2015" name="Nature">
        <title>rRNA introns, odd ribosomes, and small enigmatic genomes across a large radiation of phyla.</title>
        <authorList>
            <person name="Brown C.T."/>
            <person name="Hug L.A."/>
            <person name="Thomas B.C."/>
            <person name="Sharon I."/>
            <person name="Castelle C.J."/>
            <person name="Singh A."/>
            <person name="Wilkins M.J."/>
            <person name="Williams K.H."/>
            <person name="Banfield J.F."/>
        </authorList>
    </citation>
    <scope>NUCLEOTIDE SEQUENCE [LARGE SCALE GENOMIC DNA]</scope>
</reference>
<keyword evidence="1" id="KW-0479">Metal-binding</keyword>
<accession>A0A0G4ARV5</accession>
<dbReference type="Gene3D" id="3.20.20.370">
    <property type="entry name" value="Glycoside hydrolase/deacetylase"/>
    <property type="match status" value="1"/>
</dbReference>
<dbReference type="SUPFAM" id="SSF88713">
    <property type="entry name" value="Glycoside hydrolase/deacetylase"/>
    <property type="match status" value="1"/>
</dbReference>
<evidence type="ECO:0000256" key="1">
    <source>
        <dbReference type="ARBA" id="ARBA00022723"/>
    </source>
</evidence>
<dbReference type="PROSITE" id="PS51677">
    <property type="entry name" value="NODB"/>
    <property type="match status" value="1"/>
</dbReference>
<dbReference type="Proteomes" id="UP000035656">
    <property type="component" value="Chromosome"/>
</dbReference>
<dbReference type="STRING" id="1619007.UX70_C0001G0755"/>
<sequence>MDLHEGLFFTTREEEMVRIAIGIMVIGMARLASGAQIDNGIPHAPQVTLEESKGAVIEKTVPVGPIKVQVVWSKKTAQPVIAITIDDCYSGALLEKAHEVAIRNDVKFTFFPTGNAVSQYPKMWKEIYAFGHEIELHTQSHTQMTKMSEEGQYDAYRKNIETLRSVLGEAVTFSYVRPPCGSGVFGYEKSGCMPSYRRAVERLGIYNGVPIDIAMWSGDSLFIGGKQSSGEEVQRYFRTTLSPGMIYLYHTRKADVGQLEEMVQYAKSKGYRLVTLKELLVDT</sequence>
<protein>
    <submittedName>
        <fullName evidence="4">Putative polysaccharide deacetylase</fullName>
    </submittedName>
</protein>
<feature type="domain" description="NodB homology" evidence="3">
    <location>
        <begin position="79"/>
        <end position="274"/>
    </location>
</feature>
<organism evidence="4 5">
    <name type="scientific">Candidatus Wolfebacteria bacterium GW2011_GWB1_47_1</name>
    <dbReference type="NCBI Taxonomy" id="1619007"/>
    <lineage>
        <taxon>Bacteria</taxon>
        <taxon>Candidatus Wolfeibacteriota</taxon>
    </lineage>
</organism>
<dbReference type="EMBL" id="CP011209">
    <property type="protein sequence ID" value="AKM78466.1"/>
    <property type="molecule type" value="Genomic_DNA"/>
</dbReference>
<dbReference type="InterPro" id="IPR011330">
    <property type="entry name" value="Glyco_hydro/deAcase_b/a-brl"/>
</dbReference>
<dbReference type="KEGG" id="pwo:UX70_C0001G0755"/>
<keyword evidence="2" id="KW-0378">Hydrolase</keyword>
<name>A0A0G4ARV5_9BACT</name>
<dbReference type="GO" id="GO:0046872">
    <property type="term" value="F:metal ion binding"/>
    <property type="evidence" value="ECO:0007669"/>
    <property type="project" value="UniProtKB-KW"/>
</dbReference>
<evidence type="ECO:0000256" key="2">
    <source>
        <dbReference type="ARBA" id="ARBA00022801"/>
    </source>
</evidence>